<dbReference type="InterPro" id="IPR006047">
    <property type="entry name" value="GH13_cat_dom"/>
</dbReference>
<dbReference type="Pfam" id="PF02922">
    <property type="entry name" value="CBM_48"/>
    <property type="match status" value="1"/>
</dbReference>
<dbReference type="Proteomes" id="UP001637994">
    <property type="component" value="Unassembled WGS sequence"/>
</dbReference>
<keyword evidence="4" id="KW-0326">Glycosidase</keyword>
<dbReference type="PANTHER" id="PTHR43651:SF3">
    <property type="entry name" value="1,4-ALPHA-GLUCAN-BRANCHING ENZYME"/>
    <property type="match status" value="1"/>
</dbReference>
<protein>
    <submittedName>
        <fullName evidence="6">Alpha amylase C-terminal domain-containing protein</fullName>
    </submittedName>
</protein>
<dbReference type="SMART" id="SM00642">
    <property type="entry name" value="Aamy"/>
    <property type="match status" value="1"/>
</dbReference>
<dbReference type="Gene3D" id="3.20.20.80">
    <property type="entry name" value="Glycosidases"/>
    <property type="match status" value="1"/>
</dbReference>
<keyword evidence="3" id="KW-0808">Transferase</keyword>
<gene>
    <name evidence="6" type="ORF">ACCQ42_04175</name>
</gene>
<dbReference type="InterPro" id="IPR014756">
    <property type="entry name" value="Ig_E-set"/>
</dbReference>
<dbReference type="EMBL" id="JBGMEF010000018">
    <property type="protein sequence ID" value="MFO3666963.1"/>
    <property type="molecule type" value="Genomic_DNA"/>
</dbReference>
<dbReference type="PANTHER" id="PTHR43651">
    <property type="entry name" value="1,4-ALPHA-GLUCAN-BRANCHING ENZYME"/>
    <property type="match status" value="1"/>
</dbReference>
<comment type="similarity">
    <text evidence="2">Belongs to the glycosyl hydrolase 13 family.</text>
</comment>
<name>A0ABW9MCB4_9FIRM</name>
<evidence type="ECO:0000256" key="3">
    <source>
        <dbReference type="ARBA" id="ARBA00022676"/>
    </source>
</evidence>
<dbReference type="SUPFAM" id="SSF51011">
    <property type="entry name" value="Glycosyl hydrolase domain"/>
    <property type="match status" value="1"/>
</dbReference>
<dbReference type="InterPro" id="IPR004193">
    <property type="entry name" value="Glyco_hydro_13_N"/>
</dbReference>
<dbReference type="InterPro" id="IPR044143">
    <property type="entry name" value="GlgB_N_E_set_prok"/>
</dbReference>
<dbReference type="Gene3D" id="2.60.40.1180">
    <property type="entry name" value="Golgi alpha-mannosidase II"/>
    <property type="match status" value="1"/>
</dbReference>
<keyword evidence="7" id="KW-1185">Reference proteome</keyword>
<evidence type="ECO:0000256" key="4">
    <source>
        <dbReference type="ARBA" id="ARBA00023295"/>
    </source>
</evidence>
<dbReference type="InterPro" id="IPR013780">
    <property type="entry name" value="Glyco_hydro_b"/>
</dbReference>
<keyword evidence="3" id="KW-0328">Glycosyltransferase</keyword>
<dbReference type="Gene3D" id="2.60.40.10">
    <property type="entry name" value="Immunoglobulins"/>
    <property type="match status" value="1"/>
</dbReference>
<evidence type="ECO:0000313" key="6">
    <source>
        <dbReference type="EMBL" id="MFO3666963.1"/>
    </source>
</evidence>
<dbReference type="InterPro" id="IPR017853">
    <property type="entry name" value="GH"/>
</dbReference>
<evidence type="ECO:0000256" key="1">
    <source>
        <dbReference type="ARBA" id="ARBA00002953"/>
    </source>
</evidence>
<comment type="function">
    <text evidence="1">Catalyzes the formation of the alpha-1,6-glucosidic linkages in glycogen by scission of a 1,4-alpha-linked oligosaccharide from growing alpha-1,4-glucan chains and the subsequent attachment of the oligosaccharide to the alpha-1,6 position.</text>
</comment>
<dbReference type="CDD" id="cd02855">
    <property type="entry name" value="E_set_GBE_prok_N"/>
    <property type="match status" value="1"/>
</dbReference>
<reference evidence="6 7" key="1">
    <citation type="journal article" date="2025" name="Anaerobe">
        <title>Description of Anaerococcus kampingiae sp. nov., Anaerococcus groningensis sp. nov., Anaerococcus martiniensis sp. nov., and Anaerococcus cruorum sp. nov., isolated from human clinical specimens.</title>
        <authorList>
            <person name="Boiten K.E."/>
            <person name="Meijer J."/>
            <person name="van Wezel E.M."/>
            <person name="Veloo A.C.M."/>
        </authorList>
    </citation>
    <scope>NUCLEOTIDE SEQUENCE [LARGE SCALE GENOMIC DNA]</scope>
    <source>
        <strain evidence="6 7">ENR0874</strain>
    </source>
</reference>
<evidence type="ECO:0000256" key="2">
    <source>
        <dbReference type="ARBA" id="ARBA00008061"/>
    </source>
</evidence>
<dbReference type="Pfam" id="PF23915">
    <property type="entry name" value="SusG_C"/>
    <property type="match status" value="1"/>
</dbReference>
<dbReference type="InterPro" id="IPR013783">
    <property type="entry name" value="Ig-like_fold"/>
</dbReference>
<keyword evidence="4" id="KW-0378">Hydrolase</keyword>
<evidence type="ECO:0000313" key="7">
    <source>
        <dbReference type="Proteomes" id="UP001637994"/>
    </source>
</evidence>
<proteinExistence type="inferred from homology"/>
<dbReference type="SUPFAM" id="SSF81296">
    <property type="entry name" value="E set domains"/>
    <property type="match status" value="1"/>
</dbReference>
<sequence>MNTRDYLNGISTDGYEFFGAHKRKSNDYIFRLLAPNAKEAYIAGDFNKWEKTPMRKYSTGVFSVTIENAKNLDEYEYEIIDKDGNSYKKLDPYSKKINLDEGTSFILDEGYKFKYKKSKNEAKNIYQIHLGAMFRSNKDKSKIYDQIVKHAKENNFSHVQLMPISEYKNYKQMGYSSIGHFAFSSRYGDLNDFKEFIDKLHKEKIGIIVELDIAEFDPDFLYLDRFDGTNSYNYDYDNIKYNYFGAINFDPTKELVRSYILSLVEYYTKVLNIDGIFFPSAENMIFWQGDRNRGINQEWLDLINQINDLIKANKSFSIGGINGSYDGLDLSFDYIFDSRFKNMIELFKTEPINRANFQAYVRALIANDTYKIIHGFSYVDSIVNEASLAMKMYSHDRKFEQLKTLLTFLYSLKSTKTIFMGDELADFDTFSIYDEFTYEKFDQYQIKFNDFYKDLTQLFINNKSLSNTDSDVNILDIEGYSLYAFERTYKNEKLLVITNFTDIEYKINAPYDLEELINTDDLKYMGDGNTNGLIKRGEDIRLAPYNSAIFKIK</sequence>
<feature type="domain" description="Glycosyl hydrolase family 13 catalytic" evidence="5">
    <location>
        <begin position="127"/>
        <end position="449"/>
    </location>
</feature>
<dbReference type="InterPro" id="IPR056300">
    <property type="entry name" value="SusG-like_C"/>
</dbReference>
<comment type="caution">
    <text evidence="6">The sequence shown here is derived from an EMBL/GenBank/DDBJ whole genome shotgun (WGS) entry which is preliminary data.</text>
</comment>
<accession>A0ABW9MCB4</accession>
<dbReference type="PIRSF" id="PIRSF000463">
    <property type="entry name" value="GlgB"/>
    <property type="match status" value="1"/>
</dbReference>
<dbReference type="RefSeq" id="WP_410035482.1">
    <property type="nucleotide sequence ID" value="NZ_JBGMEF010000018.1"/>
</dbReference>
<dbReference type="SUPFAM" id="SSF51445">
    <property type="entry name" value="(Trans)glycosidases"/>
    <property type="match status" value="1"/>
</dbReference>
<organism evidence="6 7">
    <name type="scientific">Anaerococcus kampingae</name>
    <dbReference type="NCBI Taxonomy" id="3115614"/>
    <lineage>
        <taxon>Bacteria</taxon>
        <taxon>Bacillati</taxon>
        <taxon>Bacillota</taxon>
        <taxon>Tissierellia</taxon>
        <taxon>Tissierellales</taxon>
        <taxon>Peptoniphilaceae</taxon>
        <taxon>Anaerococcus</taxon>
    </lineage>
</organism>
<dbReference type="InterPro" id="IPR037439">
    <property type="entry name" value="Branching_enzy"/>
</dbReference>
<evidence type="ECO:0000259" key="5">
    <source>
        <dbReference type="SMART" id="SM00642"/>
    </source>
</evidence>